<dbReference type="RefSeq" id="WP_036059050.1">
    <property type="nucleotide sequence ID" value="NZ_CP011102.1"/>
</dbReference>
<reference evidence="3" key="1">
    <citation type="submission" date="2015-03" db="EMBL/GenBank/DDBJ databases">
        <authorList>
            <person name="Ferrari E."/>
            <person name="Walter M.C."/>
            <person name="Huptas C."/>
            <person name="Scherer S."/>
            <person name="Mueller-Herbst S."/>
        </authorList>
    </citation>
    <scope>NUCLEOTIDE SEQUENCE [LARGE SCALE GENOMIC DNA]</scope>
    <source>
        <strain evidence="3">LWP01</strain>
    </source>
</reference>
<protein>
    <submittedName>
        <fullName evidence="2">Uncharacterized protein</fullName>
    </submittedName>
</protein>
<dbReference type="EMBL" id="CP011102">
    <property type="protein sequence ID" value="AQY49776.1"/>
    <property type="molecule type" value="Genomic_DNA"/>
</dbReference>
<name>A0A1S7FQQ9_9LIST</name>
<keyword evidence="1" id="KW-1133">Transmembrane helix</keyword>
<gene>
    <name evidence="2" type="ORF">UE46_00995</name>
</gene>
<feature type="transmembrane region" description="Helical" evidence="1">
    <location>
        <begin position="76"/>
        <end position="95"/>
    </location>
</feature>
<dbReference type="Proteomes" id="UP000223060">
    <property type="component" value="Chromosome"/>
</dbReference>
<dbReference type="KEGG" id="lwi:UE46_00995"/>
<feature type="transmembrane region" description="Helical" evidence="1">
    <location>
        <begin position="20"/>
        <end position="37"/>
    </location>
</feature>
<keyword evidence="1" id="KW-0472">Membrane</keyword>
<accession>A0A1S7FQQ9</accession>
<feature type="transmembrane region" description="Helical" evidence="1">
    <location>
        <begin position="43"/>
        <end position="64"/>
    </location>
</feature>
<organism evidence="2 3">
    <name type="scientific">Listeria weihenstephanensis</name>
    <dbReference type="NCBI Taxonomy" id="1006155"/>
    <lineage>
        <taxon>Bacteria</taxon>
        <taxon>Bacillati</taxon>
        <taxon>Bacillota</taxon>
        <taxon>Bacilli</taxon>
        <taxon>Bacillales</taxon>
        <taxon>Listeriaceae</taxon>
        <taxon>Listeria</taxon>
    </lineage>
</organism>
<proteinExistence type="predicted"/>
<evidence type="ECO:0000256" key="1">
    <source>
        <dbReference type="SAM" id="Phobius"/>
    </source>
</evidence>
<keyword evidence="1" id="KW-0812">Transmembrane</keyword>
<dbReference type="AlphaFoldDB" id="A0A1S7FQQ9"/>
<evidence type="ECO:0000313" key="3">
    <source>
        <dbReference type="Proteomes" id="UP000223060"/>
    </source>
</evidence>
<evidence type="ECO:0000313" key="2">
    <source>
        <dbReference type="EMBL" id="AQY49776.1"/>
    </source>
</evidence>
<keyword evidence="3" id="KW-1185">Reference proteome</keyword>
<sequence>MATKNKKIRSIQAKLDQWGVVLIGVVLVIIVMQYIFQDFITGTILKSCLFIIVLYNVSIFAEITEGFNFKRIWHNIFRIMGMILGFATIIISILLF</sequence>